<organism evidence="3 4">
    <name type="scientific">Mortierella isabellina</name>
    <name type="common">Filamentous fungus</name>
    <name type="synonym">Umbelopsis isabellina</name>
    <dbReference type="NCBI Taxonomy" id="91625"/>
    <lineage>
        <taxon>Eukaryota</taxon>
        <taxon>Fungi</taxon>
        <taxon>Fungi incertae sedis</taxon>
        <taxon>Mucoromycota</taxon>
        <taxon>Mucoromycotina</taxon>
        <taxon>Umbelopsidomycetes</taxon>
        <taxon>Umbelopsidales</taxon>
        <taxon>Umbelopsidaceae</taxon>
        <taxon>Umbelopsis</taxon>
    </lineage>
</organism>
<evidence type="ECO:0000313" key="4">
    <source>
        <dbReference type="Proteomes" id="UP000654370"/>
    </source>
</evidence>
<keyword evidence="4" id="KW-1185">Reference proteome</keyword>
<protein>
    <submittedName>
        <fullName evidence="3">Uncharacterized protein</fullName>
    </submittedName>
</protein>
<evidence type="ECO:0000313" key="3">
    <source>
        <dbReference type="EMBL" id="KAG2184426.1"/>
    </source>
</evidence>
<dbReference type="OrthoDB" id="2369382at2759"/>
<feature type="region of interest" description="Disordered" evidence="1">
    <location>
        <begin position="738"/>
        <end position="767"/>
    </location>
</feature>
<evidence type="ECO:0000256" key="2">
    <source>
        <dbReference type="SAM" id="Phobius"/>
    </source>
</evidence>
<reference evidence="3" key="1">
    <citation type="submission" date="2020-12" db="EMBL/GenBank/DDBJ databases">
        <title>Metabolic potential, ecology and presence of endohyphal bacteria is reflected in genomic diversity of Mucoromycotina.</title>
        <authorList>
            <person name="Muszewska A."/>
            <person name="Okrasinska A."/>
            <person name="Steczkiewicz K."/>
            <person name="Drgas O."/>
            <person name="Orlowska M."/>
            <person name="Perlinska-Lenart U."/>
            <person name="Aleksandrzak-Piekarczyk T."/>
            <person name="Szatraj K."/>
            <person name="Zielenkiewicz U."/>
            <person name="Pilsyk S."/>
            <person name="Malc E."/>
            <person name="Mieczkowski P."/>
            <person name="Kruszewska J.S."/>
            <person name="Biernat P."/>
            <person name="Pawlowska J."/>
        </authorList>
    </citation>
    <scope>NUCLEOTIDE SEQUENCE</scope>
    <source>
        <strain evidence="3">WA0000067209</strain>
    </source>
</reference>
<gene>
    <name evidence="3" type="ORF">INT43_000335</name>
</gene>
<evidence type="ECO:0000256" key="1">
    <source>
        <dbReference type="SAM" id="MobiDB-lite"/>
    </source>
</evidence>
<keyword evidence="2" id="KW-0472">Membrane</keyword>
<dbReference type="EMBL" id="JAEPQZ010000002">
    <property type="protein sequence ID" value="KAG2184426.1"/>
    <property type="molecule type" value="Genomic_DNA"/>
</dbReference>
<comment type="caution">
    <text evidence="3">The sequence shown here is derived from an EMBL/GenBank/DDBJ whole genome shotgun (WGS) entry which is preliminary data.</text>
</comment>
<dbReference type="AlphaFoldDB" id="A0A8H7Q4B3"/>
<feature type="transmembrane region" description="Helical" evidence="2">
    <location>
        <begin position="85"/>
        <end position="106"/>
    </location>
</feature>
<accession>A0A8H7Q4B3</accession>
<sequence length="767" mass="84315">MALLDMTVAKVAAMISAGVTVVQFTYALALVIILIYLMRNDNSPSTWSVFVRILHYSSWPAILSTDVSNTSHTEKPVKRIDMLSNLIMILVTIAGVITPLGLIPAASQVPVDLSLHFLPDVQPLSLAITNRSLYVEERQCLNSFFGAAACPGRTLTNVTGQPAPQTDLTIPQNITDTFTSTNHTSPFNLQYRRYVMSTNDVNSTSLHPVPDVTISNSVLLSNKLFAVDGLIIDTTESPGVGIGNLQVPYLPHGATWNQEMLWIEPETACVDLGFTLNFKLSDTATVSIYGSDNNVSLTDQGGFSNFNYTFSDYGRNGQQITMEDRAKKLAFFTNIFIKAEYNISNRASYVGKNWSINGLSRLTPMQIGSFDPSMISGLLPLNSTYAKNNSGVLNNAMSCQGFGGMDDVNITNTAVQCYIFVGAPIRTDGGDSNLVEANSSWLQPFYACASTVRVKLQTLTVSFNSTTNTTTTLPNLNLERHDTNKSVLWAVEHPGMYINQMDPYWGPVADQYENSTSLNTLRSDIFYLPAGNSMTWSSSATTDASALPAYALGLSLSNSISAVSSAYDYSGSQNGAMLKLWRNLSASADTVSRIRNLIWTDIMANNLYSNISVQSTTVMKNVPTVGYNLLYAIPAFVSLALWIFLMGITVVFIALDRISISSIRQALYQTSLGRVVVNITNNSRNHALKPEKWAAQENTNIIGLNISTNACHDHIQFHPVPQATSLWQVLNKSKKTIRKRKHEPQVSDPMELYPLDQDSDKNYLTKH</sequence>
<proteinExistence type="predicted"/>
<name>A0A8H7Q4B3_MORIS</name>
<dbReference type="Proteomes" id="UP000654370">
    <property type="component" value="Unassembled WGS sequence"/>
</dbReference>
<keyword evidence="2" id="KW-0812">Transmembrane</keyword>
<feature type="transmembrane region" description="Helical" evidence="2">
    <location>
        <begin position="629"/>
        <end position="655"/>
    </location>
</feature>
<feature type="compositionally biased region" description="Basic and acidic residues" evidence="1">
    <location>
        <begin position="758"/>
        <end position="767"/>
    </location>
</feature>
<keyword evidence="2" id="KW-1133">Transmembrane helix</keyword>
<feature type="transmembrane region" description="Helical" evidence="2">
    <location>
        <begin position="12"/>
        <end position="37"/>
    </location>
</feature>